<evidence type="ECO:0000313" key="1">
    <source>
        <dbReference type="EMBL" id="GAI94671.1"/>
    </source>
</evidence>
<dbReference type="EMBL" id="BARW01024679">
    <property type="protein sequence ID" value="GAI94671.1"/>
    <property type="molecule type" value="Genomic_DNA"/>
</dbReference>
<protein>
    <submittedName>
        <fullName evidence="1">Uncharacterized protein</fullName>
    </submittedName>
</protein>
<proteinExistence type="predicted"/>
<gene>
    <name evidence="1" type="ORF">S12H4_40637</name>
</gene>
<comment type="caution">
    <text evidence="1">The sequence shown here is derived from an EMBL/GenBank/DDBJ whole genome shotgun (WGS) entry which is preliminary data.</text>
</comment>
<dbReference type="AlphaFoldDB" id="X1TTG3"/>
<organism evidence="1">
    <name type="scientific">marine sediment metagenome</name>
    <dbReference type="NCBI Taxonomy" id="412755"/>
    <lineage>
        <taxon>unclassified sequences</taxon>
        <taxon>metagenomes</taxon>
        <taxon>ecological metagenomes</taxon>
    </lineage>
</organism>
<accession>X1TTG3</accession>
<feature type="non-terminal residue" evidence="1">
    <location>
        <position position="1"/>
    </location>
</feature>
<name>X1TTG3_9ZZZZ</name>
<reference evidence="1" key="1">
    <citation type="journal article" date="2014" name="Front. Microbiol.">
        <title>High frequency of phylogenetically diverse reductive dehalogenase-homologous genes in deep subseafloor sedimentary metagenomes.</title>
        <authorList>
            <person name="Kawai M."/>
            <person name="Futagami T."/>
            <person name="Toyoda A."/>
            <person name="Takaki Y."/>
            <person name="Nishi S."/>
            <person name="Hori S."/>
            <person name="Arai W."/>
            <person name="Tsubouchi T."/>
            <person name="Morono Y."/>
            <person name="Uchiyama I."/>
            <person name="Ito T."/>
            <person name="Fujiyama A."/>
            <person name="Inagaki F."/>
            <person name="Takami H."/>
        </authorList>
    </citation>
    <scope>NUCLEOTIDE SEQUENCE</scope>
    <source>
        <strain evidence="1">Expedition CK06-06</strain>
    </source>
</reference>
<sequence>AEISSDFFSDWGSLGRNLFTIKISIPHTIPIALRIIIIKLALITTLNF</sequence>